<sequence>MALDGDILYVCEVFTRKAQQFLSPKCQESLWTGILDLPLVPHPMADGLISNSQLEAEIEAARLRVTDWTRLRRHPSRSRSLSHASVSTTASSLLSCSTIESGATDASFLNVATDGTTGSSCHSSCSSTCGIQLPSEMAAKLSAATLISAFLAASHDFNQEKTQDSTAADKLTQPVRAQTPDQFSSSSRSRSNRSASPSSH</sequence>
<dbReference type="WBParaSite" id="TREG1_12510.1">
    <property type="protein sequence ID" value="TREG1_12510.1"/>
    <property type="gene ID" value="TREG1_12510"/>
</dbReference>
<reference evidence="2" key="1">
    <citation type="submission" date="2022-06" db="EMBL/GenBank/DDBJ databases">
        <authorList>
            <person name="Berger JAMES D."/>
            <person name="Berger JAMES D."/>
        </authorList>
    </citation>
    <scope>NUCLEOTIDE SEQUENCE [LARGE SCALE GENOMIC DNA]</scope>
</reference>
<name>A0AA85J0N4_TRIRE</name>
<evidence type="ECO:0000313" key="2">
    <source>
        <dbReference type="Proteomes" id="UP000050795"/>
    </source>
</evidence>
<evidence type="ECO:0000313" key="3">
    <source>
        <dbReference type="WBParaSite" id="TREG1_12510.1"/>
    </source>
</evidence>
<reference evidence="3" key="2">
    <citation type="submission" date="2023-11" db="UniProtKB">
        <authorList>
            <consortium name="WormBaseParasite"/>
        </authorList>
    </citation>
    <scope>IDENTIFICATION</scope>
</reference>
<dbReference type="AlphaFoldDB" id="A0AA85J0N4"/>
<dbReference type="Proteomes" id="UP000050795">
    <property type="component" value="Unassembled WGS sequence"/>
</dbReference>
<accession>A0AA85J0N4</accession>
<proteinExistence type="predicted"/>
<feature type="compositionally biased region" description="Low complexity" evidence="1">
    <location>
        <begin position="184"/>
        <end position="200"/>
    </location>
</feature>
<evidence type="ECO:0000256" key="1">
    <source>
        <dbReference type="SAM" id="MobiDB-lite"/>
    </source>
</evidence>
<feature type="region of interest" description="Disordered" evidence="1">
    <location>
        <begin position="161"/>
        <end position="200"/>
    </location>
</feature>
<keyword evidence="2" id="KW-1185">Reference proteome</keyword>
<organism evidence="2 3">
    <name type="scientific">Trichobilharzia regenti</name>
    <name type="common">Nasal bird schistosome</name>
    <dbReference type="NCBI Taxonomy" id="157069"/>
    <lineage>
        <taxon>Eukaryota</taxon>
        <taxon>Metazoa</taxon>
        <taxon>Spiralia</taxon>
        <taxon>Lophotrochozoa</taxon>
        <taxon>Platyhelminthes</taxon>
        <taxon>Trematoda</taxon>
        <taxon>Digenea</taxon>
        <taxon>Strigeidida</taxon>
        <taxon>Schistosomatoidea</taxon>
        <taxon>Schistosomatidae</taxon>
        <taxon>Trichobilharzia</taxon>
    </lineage>
</organism>
<protein>
    <submittedName>
        <fullName evidence="3">Uncharacterized protein</fullName>
    </submittedName>
</protein>